<evidence type="ECO:0000256" key="1">
    <source>
        <dbReference type="SAM" id="Phobius"/>
    </source>
</evidence>
<dbReference type="Pfam" id="PF18895">
    <property type="entry name" value="T4SS_pilin"/>
    <property type="match status" value="1"/>
</dbReference>
<dbReference type="AlphaFoldDB" id="A0A0G1J862"/>
<dbReference type="EMBL" id="LCIZ01000008">
    <property type="protein sequence ID" value="KKT67475.1"/>
    <property type="molecule type" value="Genomic_DNA"/>
</dbReference>
<comment type="caution">
    <text evidence="2">The sequence shown here is derived from an EMBL/GenBank/DDBJ whole genome shotgun (WGS) entry which is preliminary data.</text>
</comment>
<evidence type="ECO:0008006" key="4">
    <source>
        <dbReference type="Google" id="ProtNLM"/>
    </source>
</evidence>
<gene>
    <name evidence="2" type="ORF">UW61_C0008G0003</name>
</gene>
<proteinExistence type="predicted"/>
<feature type="transmembrane region" description="Helical" evidence="1">
    <location>
        <begin position="21"/>
        <end position="49"/>
    </location>
</feature>
<dbReference type="Proteomes" id="UP000033901">
    <property type="component" value="Unassembled WGS sequence"/>
</dbReference>
<feature type="transmembrane region" description="Helical" evidence="1">
    <location>
        <begin position="69"/>
        <end position="87"/>
    </location>
</feature>
<protein>
    <recommendedName>
        <fullName evidence="4">Integral membrane protein</fullName>
    </recommendedName>
</protein>
<reference evidence="2 3" key="1">
    <citation type="journal article" date="2015" name="Nature">
        <title>rRNA introns, odd ribosomes, and small enigmatic genomes across a large radiation of phyla.</title>
        <authorList>
            <person name="Brown C.T."/>
            <person name="Hug L.A."/>
            <person name="Thomas B.C."/>
            <person name="Sharon I."/>
            <person name="Castelle C.J."/>
            <person name="Singh A."/>
            <person name="Wilkins M.J."/>
            <person name="Williams K.H."/>
            <person name="Banfield J.F."/>
        </authorList>
    </citation>
    <scope>NUCLEOTIDE SEQUENCE [LARGE SCALE GENOMIC DNA]</scope>
</reference>
<dbReference type="InterPro" id="IPR043993">
    <property type="entry name" value="T4SS_pilin"/>
</dbReference>
<name>A0A0G1J862_9BACT</name>
<evidence type="ECO:0000313" key="3">
    <source>
        <dbReference type="Proteomes" id="UP000033901"/>
    </source>
</evidence>
<keyword evidence="1" id="KW-1133">Transmembrane helix</keyword>
<keyword evidence="1" id="KW-0812">Transmembrane</keyword>
<evidence type="ECO:0000313" key="2">
    <source>
        <dbReference type="EMBL" id="KKT67475.1"/>
    </source>
</evidence>
<accession>A0A0G1J862</accession>
<organism evidence="2 3">
    <name type="scientific">Candidatus Curtissbacteria bacterium GW2011_GWC1_44_33</name>
    <dbReference type="NCBI Taxonomy" id="1618413"/>
    <lineage>
        <taxon>Bacteria</taxon>
        <taxon>Candidatus Curtissiibacteriota</taxon>
    </lineage>
</organism>
<keyword evidence="1" id="KW-0472">Membrane</keyword>
<sequence length="104" mass="10980">MLTQINIGEKFGSPFGQTQTIGNLISVVLQAAFALAGVIFIFLLVFGGISMIAGAGNQNPEQTGKGRQAVTSAVIGLVVVFAAYWIVRLIEEILGVRFITEPGI</sequence>